<evidence type="ECO:0000313" key="1">
    <source>
        <dbReference type="EMBL" id="CDM68081.1"/>
    </source>
</evidence>
<dbReference type="EMBL" id="HG917868">
    <property type="protein sequence ID" value="CDM68081.1"/>
    <property type="molecule type" value="Genomic_DNA"/>
</dbReference>
<protein>
    <submittedName>
        <fullName evidence="1">Uncharacterized protein</fullName>
    </submittedName>
</protein>
<accession>W6RU01</accession>
<dbReference type="RefSeq" id="WP_173400227.1">
    <property type="nucleotide sequence ID" value="NZ_HG917868.1"/>
</dbReference>
<reference evidence="1 2" key="1">
    <citation type="submission" date="2013-11" db="EMBL/GenBank/DDBJ databases">
        <title>Complete genome sequence of Clostridum sp. M2/40.</title>
        <authorList>
            <person name="Wibberg D."/>
            <person name="Puehler A."/>
            <person name="Schlueter A."/>
        </authorList>
    </citation>
    <scope>NUCLEOTIDE SEQUENCE [LARGE SCALE GENOMIC DNA]</scope>
    <source>
        <strain evidence="2">M2/40</strain>
    </source>
</reference>
<dbReference type="AlphaFoldDB" id="W6RU01"/>
<dbReference type="PATRIC" id="fig|1216932.3.peg.903"/>
<dbReference type="Proteomes" id="UP000019426">
    <property type="component" value="Chromosome M2/40_rep1"/>
</dbReference>
<proteinExistence type="predicted"/>
<keyword evidence="2" id="KW-1185">Reference proteome</keyword>
<dbReference type="KEGG" id="clt:CM240_0917"/>
<organism evidence="1 2">
    <name type="scientific">Clostridium bornimense</name>
    <dbReference type="NCBI Taxonomy" id="1216932"/>
    <lineage>
        <taxon>Bacteria</taxon>
        <taxon>Bacillati</taxon>
        <taxon>Bacillota</taxon>
        <taxon>Clostridia</taxon>
        <taxon>Eubacteriales</taxon>
        <taxon>Clostridiaceae</taxon>
        <taxon>Clostridium</taxon>
    </lineage>
</organism>
<sequence length="52" mass="6226">MNKKYLPKERGYLEKQFSTIIKGVHDNIVQQNISYQEFDYTSDCIKEDIEPK</sequence>
<name>W6RU01_9CLOT</name>
<gene>
    <name evidence="1" type="ORF">CM240_0917</name>
</gene>
<dbReference type="HOGENOM" id="CLU_188233_0_1_9"/>
<evidence type="ECO:0000313" key="2">
    <source>
        <dbReference type="Proteomes" id="UP000019426"/>
    </source>
</evidence>
<dbReference type="STRING" id="1216932.CM240_0917"/>